<gene>
    <name evidence="2" type="ORF">PFISCL1PPCAC_15021</name>
</gene>
<dbReference type="PANTHER" id="PTHR14222">
    <property type="entry name" value="CONDENSIN"/>
    <property type="match status" value="1"/>
</dbReference>
<dbReference type="GO" id="GO:0000796">
    <property type="term" value="C:condensin complex"/>
    <property type="evidence" value="ECO:0007669"/>
    <property type="project" value="TreeGrafter"/>
</dbReference>
<dbReference type="GO" id="GO:0000779">
    <property type="term" value="C:condensed chromosome, centromeric region"/>
    <property type="evidence" value="ECO:0007669"/>
    <property type="project" value="TreeGrafter"/>
</dbReference>
<feature type="region of interest" description="Disordered" evidence="1">
    <location>
        <begin position="170"/>
        <end position="198"/>
    </location>
</feature>
<sequence length="443" mass="50328">VLSQKMSVDVLAEFLKTNLHHELATEEWAAQLKDANFEDEQAREMLEPILNDTDNFASFFDEAGKLADKITPVDGDNTWKSLVEAKVHVGRVNVTFWVFIDKALAKDSNTRDVEYGFAACCGWLRLAGQKGSTLFHFFNQYMYKMALAVIRLIYRLKMYGSRYATTKRKKTVKGGKKGMKKSAPMREEPEEEEENPLTFNGTELDDMLEKACEALYPLLKTTPLSTCVEQAKETVDLIRDLIRLDISKETDTAPLLSQRDLRSRDRISDRAFGLAHFLCESRHSTGGVVLHTRLIMPRLLFFSWEGEVVPGTQSIPAVMSVARDAALAFIKNRLIHSTDSDELETISKLVSNIMFRCPERAEYRNRVSHSALELLSLLPKKTAQAQLQLLYTFGLTTKTGLRAIAVEMIPTILKTMDLDKDEEEEVNVSKREKKKGNDEEEEE</sequence>
<evidence type="ECO:0008006" key="4">
    <source>
        <dbReference type="Google" id="ProtNLM"/>
    </source>
</evidence>
<dbReference type="PANTHER" id="PTHR14222:SF1">
    <property type="entry name" value="CONDENSIN-2 COMPLEX SUBUNIT D3"/>
    <property type="match status" value="1"/>
</dbReference>
<feature type="region of interest" description="Disordered" evidence="1">
    <location>
        <begin position="420"/>
        <end position="443"/>
    </location>
</feature>
<evidence type="ECO:0000256" key="1">
    <source>
        <dbReference type="SAM" id="MobiDB-lite"/>
    </source>
</evidence>
<organism evidence="2 3">
    <name type="scientific">Pristionchus fissidentatus</name>
    <dbReference type="NCBI Taxonomy" id="1538716"/>
    <lineage>
        <taxon>Eukaryota</taxon>
        <taxon>Metazoa</taxon>
        <taxon>Ecdysozoa</taxon>
        <taxon>Nematoda</taxon>
        <taxon>Chromadorea</taxon>
        <taxon>Rhabditida</taxon>
        <taxon>Rhabditina</taxon>
        <taxon>Diplogasteromorpha</taxon>
        <taxon>Diplogasteroidea</taxon>
        <taxon>Neodiplogasteridae</taxon>
        <taxon>Pristionchus</taxon>
    </lineage>
</organism>
<accession>A0AAV5W1D6</accession>
<name>A0AAV5W1D6_9BILA</name>
<dbReference type="EMBL" id="BTSY01000004">
    <property type="protein sequence ID" value="GMT23724.1"/>
    <property type="molecule type" value="Genomic_DNA"/>
</dbReference>
<dbReference type="GO" id="GO:0042393">
    <property type="term" value="F:histone binding"/>
    <property type="evidence" value="ECO:0007669"/>
    <property type="project" value="TreeGrafter"/>
</dbReference>
<reference evidence="2" key="1">
    <citation type="submission" date="2023-10" db="EMBL/GenBank/DDBJ databases">
        <title>Genome assembly of Pristionchus species.</title>
        <authorList>
            <person name="Yoshida K."/>
            <person name="Sommer R.J."/>
        </authorList>
    </citation>
    <scope>NUCLEOTIDE SEQUENCE</scope>
    <source>
        <strain evidence="2">RS5133</strain>
    </source>
</reference>
<dbReference type="GO" id="GO:0010032">
    <property type="term" value="P:meiotic chromosome condensation"/>
    <property type="evidence" value="ECO:0007669"/>
    <property type="project" value="TreeGrafter"/>
</dbReference>
<dbReference type="InterPro" id="IPR026971">
    <property type="entry name" value="CND1/NCAPD3"/>
</dbReference>
<dbReference type="GO" id="GO:0007076">
    <property type="term" value="P:mitotic chromosome condensation"/>
    <property type="evidence" value="ECO:0007669"/>
    <property type="project" value="InterPro"/>
</dbReference>
<proteinExistence type="predicted"/>
<evidence type="ECO:0000313" key="2">
    <source>
        <dbReference type="EMBL" id="GMT23724.1"/>
    </source>
</evidence>
<feature type="compositionally biased region" description="Basic residues" evidence="1">
    <location>
        <begin position="170"/>
        <end position="180"/>
    </location>
</feature>
<protein>
    <recommendedName>
        <fullName evidence="4">HEAT repeat-containing protein 1</fullName>
    </recommendedName>
</protein>
<evidence type="ECO:0000313" key="3">
    <source>
        <dbReference type="Proteomes" id="UP001432322"/>
    </source>
</evidence>
<dbReference type="Proteomes" id="UP001432322">
    <property type="component" value="Unassembled WGS sequence"/>
</dbReference>
<comment type="caution">
    <text evidence="2">The sequence shown here is derived from an EMBL/GenBank/DDBJ whole genome shotgun (WGS) entry which is preliminary data.</text>
</comment>
<feature type="non-terminal residue" evidence="2">
    <location>
        <position position="443"/>
    </location>
</feature>
<dbReference type="AlphaFoldDB" id="A0AAV5W1D6"/>
<keyword evidence="3" id="KW-1185">Reference proteome</keyword>
<feature type="non-terminal residue" evidence="2">
    <location>
        <position position="1"/>
    </location>
</feature>